<dbReference type="SUPFAM" id="SSF52540">
    <property type="entry name" value="P-loop containing nucleoside triphosphate hydrolases"/>
    <property type="match status" value="1"/>
</dbReference>
<keyword evidence="5 7" id="KW-0418">Kinase</keyword>
<gene>
    <name evidence="5" type="primary">coaE</name>
    <name evidence="7" type="ORF">SAMN04489711_12526</name>
</gene>
<keyword evidence="3 5" id="KW-0067">ATP-binding</keyword>
<evidence type="ECO:0000313" key="8">
    <source>
        <dbReference type="Proteomes" id="UP000199119"/>
    </source>
</evidence>
<keyword evidence="2 5" id="KW-0547">Nucleotide-binding</keyword>
<comment type="pathway">
    <text evidence="5">Cofactor biosynthesis; coenzyme A biosynthesis; CoA from (R)-pantothenate: step 5/5.</text>
</comment>
<comment type="similarity">
    <text evidence="1 5">Belongs to the CoaE family.</text>
</comment>
<dbReference type="GO" id="GO:0005737">
    <property type="term" value="C:cytoplasm"/>
    <property type="evidence" value="ECO:0007669"/>
    <property type="project" value="UniProtKB-SubCell"/>
</dbReference>
<comment type="function">
    <text evidence="5">Catalyzes the phosphorylation of the 3'-hydroxyl group of dephosphocoenzyme A to form coenzyme A.</text>
</comment>
<sequence length="209" mass="21574">MTGSGAPRTPLQIGLTGGIGSGKSTLGGMLRDCGAALVDADACARAVTAAGGAAIPAIRAAFGDDFIDAQGALDRSRMRECVFADAGAKLRLEGIVHPLVTDAIAQATRNAAAEGYRLIVLDIPLLVESRARWTRVLDAVIVVDCTPATQIARVQARSGLAAEAVQAIIAAQATRAERCAAADIVVFNEGISLLELHTTARRITARFGL</sequence>
<keyword evidence="4 5" id="KW-0173">Coenzyme A biosynthesis</keyword>
<dbReference type="CDD" id="cd02022">
    <property type="entry name" value="DPCK"/>
    <property type="match status" value="1"/>
</dbReference>
<dbReference type="NCBIfam" id="TIGR00152">
    <property type="entry name" value="dephospho-CoA kinase"/>
    <property type="match status" value="1"/>
</dbReference>
<accession>A0A1I2HMB4</accession>
<dbReference type="PANTHER" id="PTHR10695">
    <property type="entry name" value="DEPHOSPHO-COA KINASE-RELATED"/>
    <property type="match status" value="1"/>
</dbReference>
<dbReference type="PROSITE" id="PS51219">
    <property type="entry name" value="DPCK"/>
    <property type="match status" value="1"/>
</dbReference>
<name>A0A1I2HMB4_9BURK</name>
<dbReference type="Pfam" id="PF01121">
    <property type="entry name" value="CoaE"/>
    <property type="match status" value="1"/>
</dbReference>
<keyword evidence="8" id="KW-1185">Reference proteome</keyword>
<dbReference type="Gene3D" id="3.40.50.300">
    <property type="entry name" value="P-loop containing nucleotide triphosphate hydrolases"/>
    <property type="match status" value="1"/>
</dbReference>
<feature type="binding site" evidence="5">
    <location>
        <begin position="20"/>
        <end position="25"/>
    </location>
    <ligand>
        <name>ATP</name>
        <dbReference type="ChEBI" id="CHEBI:30616"/>
    </ligand>
</feature>
<evidence type="ECO:0000256" key="6">
    <source>
        <dbReference type="NCBIfam" id="TIGR00152"/>
    </source>
</evidence>
<dbReference type="STRING" id="1177982.SAMN04489711_12526"/>
<dbReference type="EC" id="2.7.1.24" evidence="5 6"/>
<keyword evidence="5" id="KW-0963">Cytoplasm</keyword>
<organism evidence="7 8">
    <name type="scientific">Paracidovorax wautersii</name>
    <dbReference type="NCBI Taxonomy" id="1177982"/>
    <lineage>
        <taxon>Bacteria</taxon>
        <taxon>Pseudomonadati</taxon>
        <taxon>Pseudomonadota</taxon>
        <taxon>Betaproteobacteria</taxon>
        <taxon>Burkholderiales</taxon>
        <taxon>Comamonadaceae</taxon>
        <taxon>Paracidovorax</taxon>
    </lineage>
</organism>
<evidence type="ECO:0000256" key="2">
    <source>
        <dbReference type="ARBA" id="ARBA00022741"/>
    </source>
</evidence>
<dbReference type="GO" id="GO:0015937">
    <property type="term" value="P:coenzyme A biosynthetic process"/>
    <property type="evidence" value="ECO:0007669"/>
    <property type="project" value="UniProtKB-UniRule"/>
</dbReference>
<reference evidence="8" key="1">
    <citation type="submission" date="2016-10" db="EMBL/GenBank/DDBJ databases">
        <authorList>
            <person name="Varghese N."/>
            <person name="Submissions S."/>
        </authorList>
    </citation>
    <scope>NUCLEOTIDE SEQUENCE [LARGE SCALE GENOMIC DNA]</scope>
    <source>
        <strain evidence="8">DSM 27981</strain>
    </source>
</reference>
<dbReference type="UniPathway" id="UPA00241">
    <property type="reaction ID" value="UER00356"/>
</dbReference>
<dbReference type="InterPro" id="IPR001977">
    <property type="entry name" value="Depp_CoAkinase"/>
</dbReference>
<dbReference type="PANTHER" id="PTHR10695:SF46">
    <property type="entry name" value="BIFUNCTIONAL COENZYME A SYNTHASE-RELATED"/>
    <property type="match status" value="1"/>
</dbReference>
<dbReference type="EMBL" id="FONX01000025">
    <property type="protein sequence ID" value="SFF30889.1"/>
    <property type="molecule type" value="Genomic_DNA"/>
</dbReference>
<keyword evidence="5" id="KW-0808">Transferase</keyword>
<dbReference type="HAMAP" id="MF_00376">
    <property type="entry name" value="Dephospho_CoA_kinase"/>
    <property type="match status" value="1"/>
</dbReference>
<evidence type="ECO:0000256" key="1">
    <source>
        <dbReference type="ARBA" id="ARBA00009018"/>
    </source>
</evidence>
<dbReference type="Proteomes" id="UP000199119">
    <property type="component" value="Unassembled WGS sequence"/>
</dbReference>
<evidence type="ECO:0000256" key="5">
    <source>
        <dbReference type="HAMAP-Rule" id="MF_00376"/>
    </source>
</evidence>
<protein>
    <recommendedName>
        <fullName evidence="5 6">Dephospho-CoA kinase</fullName>
        <ecNumber evidence="5 6">2.7.1.24</ecNumber>
    </recommendedName>
    <alternativeName>
        <fullName evidence="5">Dephosphocoenzyme A kinase</fullName>
    </alternativeName>
</protein>
<comment type="catalytic activity">
    <reaction evidence="5">
        <text>3'-dephospho-CoA + ATP = ADP + CoA + H(+)</text>
        <dbReference type="Rhea" id="RHEA:18245"/>
        <dbReference type="ChEBI" id="CHEBI:15378"/>
        <dbReference type="ChEBI" id="CHEBI:30616"/>
        <dbReference type="ChEBI" id="CHEBI:57287"/>
        <dbReference type="ChEBI" id="CHEBI:57328"/>
        <dbReference type="ChEBI" id="CHEBI:456216"/>
        <dbReference type="EC" id="2.7.1.24"/>
    </reaction>
</comment>
<evidence type="ECO:0000313" key="7">
    <source>
        <dbReference type="EMBL" id="SFF30889.1"/>
    </source>
</evidence>
<comment type="subcellular location">
    <subcellularLocation>
        <location evidence="5">Cytoplasm</location>
    </subcellularLocation>
</comment>
<dbReference type="InterPro" id="IPR027417">
    <property type="entry name" value="P-loop_NTPase"/>
</dbReference>
<dbReference type="GO" id="GO:0004140">
    <property type="term" value="F:dephospho-CoA kinase activity"/>
    <property type="evidence" value="ECO:0007669"/>
    <property type="project" value="UniProtKB-UniRule"/>
</dbReference>
<evidence type="ECO:0000256" key="4">
    <source>
        <dbReference type="ARBA" id="ARBA00022993"/>
    </source>
</evidence>
<dbReference type="GO" id="GO:0005524">
    <property type="term" value="F:ATP binding"/>
    <property type="evidence" value="ECO:0007669"/>
    <property type="project" value="UniProtKB-UniRule"/>
</dbReference>
<evidence type="ECO:0000256" key="3">
    <source>
        <dbReference type="ARBA" id="ARBA00022840"/>
    </source>
</evidence>
<proteinExistence type="inferred from homology"/>
<dbReference type="AlphaFoldDB" id="A0A1I2HMB4"/>